<reference evidence="1 2" key="1">
    <citation type="submission" date="2019-06" db="EMBL/GenBank/DDBJ databases">
        <authorList>
            <person name="Yang Y."/>
        </authorList>
    </citation>
    <scope>NUCLEOTIDE SEQUENCE [LARGE SCALE GENOMIC DNA]</scope>
    <source>
        <strain evidence="1 2">BIT-26</strain>
    </source>
</reference>
<evidence type="ECO:0000313" key="2">
    <source>
        <dbReference type="Proteomes" id="UP000319523"/>
    </source>
</evidence>
<dbReference type="AlphaFoldDB" id="A0A506V7Y3"/>
<keyword evidence="2" id="KW-1185">Reference proteome</keyword>
<organism evidence="1 2">
    <name type="scientific">Mixta tenebrionis</name>
    <dbReference type="NCBI Taxonomy" id="2562439"/>
    <lineage>
        <taxon>Bacteria</taxon>
        <taxon>Pseudomonadati</taxon>
        <taxon>Pseudomonadota</taxon>
        <taxon>Gammaproteobacteria</taxon>
        <taxon>Enterobacterales</taxon>
        <taxon>Erwiniaceae</taxon>
        <taxon>Mixta</taxon>
    </lineage>
</organism>
<proteinExistence type="predicted"/>
<sequence>MINKEGITVNEGIDRLCPQRVVQYLAQKGSADALQTEMMYLCLVVSAVGEDRLCLMNENHRFSIE</sequence>
<evidence type="ECO:0000313" key="1">
    <source>
        <dbReference type="EMBL" id="TPW41775.1"/>
    </source>
</evidence>
<dbReference type="Proteomes" id="UP000319523">
    <property type="component" value="Unassembled WGS sequence"/>
</dbReference>
<protein>
    <submittedName>
        <fullName evidence="1">Uncharacterized protein</fullName>
    </submittedName>
</protein>
<dbReference type="EMBL" id="VHQI01000007">
    <property type="protein sequence ID" value="TPW41775.1"/>
    <property type="molecule type" value="Genomic_DNA"/>
</dbReference>
<dbReference type="RefSeq" id="WP_141176709.1">
    <property type="nucleotide sequence ID" value="NZ_JBHUFX010000022.1"/>
</dbReference>
<comment type="caution">
    <text evidence="1">The sequence shown here is derived from an EMBL/GenBank/DDBJ whole genome shotgun (WGS) entry which is preliminary data.</text>
</comment>
<name>A0A506V7Y3_9GAMM</name>
<accession>A0A506V7Y3</accession>
<gene>
    <name evidence="1" type="ORF">FKM52_13575</name>
</gene>